<accession>A0A0G2J9M4</accession>
<organism evidence="4 5">
    <name type="scientific">[Emmonsia] crescens</name>
    <dbReference type="NCBI Taxonomy" id="73230"/>
    <lineage>
        <taxon>Eukaryota</taxon>
        <taxon>Fungi</taxon>
        <taxon>Dikarya</taxon>
        <taxon>Ascomycota</taxon>
        <taxon>Pezizomycotina</taxon>
        <taxon>Eurotiomycetes</taxon>
        <taxon>Eurotiomycetidae</taxon>
        <taxon>Onygenales</taxon>
        <taxon>Ajellomycetaceae</taxon>
        <taxon>Emergomyces</taxon>
    </lineage>
</organism>
<dbReference type="Proteomes" id="UP000034164">
    <property type="component" value="Unassembled WGS sequence"/>
</dbReference>
<evidence type="ECO:0000313" key="5">
    <source>
        <dbReference type="Proteomes" id="UP000034164"/>
    </source>
</evidence>
<evidence type="ECO:0000256" key="3">
    <source>
        <dbReference type="SAM" id="Phobius"/>
    </source>
</evidence>
<comment type="caution">
    <text evidence="4">The sequence shown here is derived from an EMBL/GenBank/DDBJ whole genome shotgun (WGS) entry which is preliminary data.</text>
</comment>
<dbReference type="GO" id="GO:0010468">
    <property type="term" value="P:regulation of gene expression"/>
    <property type="evidence" value="ECO:0007669"/>
    <property type="project" value="TreeGrafter"/>
</dbReference>
<keyword evidence="1" id="KW-0677">Repeat</keyword>
<proteinExistence type="predicted"/>
<protein>
    <submittedName>
        <fullName evidence="4">Uncharacterized protein</fullName>
    </submittedName>
</protein>
<keyword evidence="3" id="KW-0812">Transmembrane</keyword>
<dbReference type="InterPro" id="IPR036770">
    <property type="entry name" value="Ankyrin_rpt-contain_sf"/>
</dbReference>
<dbReference type="Gene3D" id="1.25.40.20">
    <property type="entry name" value="Ankyrin repeat-containing domain"/>
    <property type="match status" value="1"/>
</dbReference>
<dbReference type="SMART" id="SM00248">
    <property type="entry name" value="ANK"/>
    <property type="match status" value="3"/>
</dbReference>
<dbReference type="Pfam" id="PF12796">
    <property type="entry name" value="Ank_2"/>
    <property type="match status" value="1"/>
</dbReference>
<dbReference type="GO" id="GO:0005634">
    <property type="term" value="C:nucleus"/>
    <property type="evidence" value="ECO:0007669"/>
    <property type="project" value="TreeGrafter"/>
</dbReference>
<dbReference type="PANTHER" id="PTHR24124">
    <property type="entry name" value="ANKYRIN REPEAT FAMILY A"/>
    <property type="match status" value="1"/>
</dbReference>
<evidence type="ECO:0000256" key="1">
    <source>
        <dbReference type="ARBA" id="ARBA00022737"/>
    </source>
</evidence>
<dbReference type="SUPFAM" id="SSF48403">
    <property type="entry name" value="Ankyrin repeat"/>
    <property type="match status" value="1"/>
</dbReference>
<keyword evidence="2" id="KW-0040">ANK repeat</keyword>
<dbReference type="InterPro" id="IPR002110">
    <property type="entry name" value="Ankyrin_rpt"/>
</dbReference>
<dbReference type="AlphaFoldDB" id="A0A0G2J9M4"/>
<feature type="transmembrane region" description="Helical" evidence="3">
    <location>
        <begin position="463"/>
        <end position="486"/>
    </location>
</feature>
<name>A0A0G2J9M4_9EURO</name>
<keyword evidence="3" id="KW-0472">Membrane</keyword>
<keyword evidence="3" id="KW-1133">Transmembrane helix</keyword>
<dbReference type="PANTHER" id="PTHR24124:SF14">
    <property type="entry name" value="CHROMOSOME UNDETERMINED SCAFFOLD_25, WHOLE GENOME SHOTGUN SEQUENCE"/>
    <property type="match status" value="1"/>
</dbReference>
<dbReference type="OrthoDB" id="4772757at2759"/>
<evidence type="ECO:0000313" key="4">
    <source>
        <dbReference type="EMBL" id="KKZ64236.1"/>
    </source>
</evidence>
<sequence>MSTFTKCRAALYAPVVDQLPLYVENENGLPQYAEGEDGQGHHEREDDQDRVQLLFNRLLQSTDESQIDPHIVKDLLQDEYRRLSEIISSRAQNEIYRSEFATDELSFLALAITRLLFDSISSRKSETISWLISQNLITPNAVDTDGMSPLLAAVKARNGQAILALVGLGADPDAYAIAGFRLLPVGRASVRRTPLQLAAELGNLPLVKMLIETCQCDDSKIAPDGELALRLASKNGHRHVVDYLPIRRGGGWKRWKTAHEVSMAKARYAFVSILKFTAFFVYEIPKFFLWTVPKKGVVEPLAKGCKWCWENRAGFLPWMKYQAQQTPVRMKKLARSTWKVAKRVPKGILDTSKSMWKFFTRTLPKHTWKVLTKEIPKIVVSVSKWIWSILSSLAKTIATLFEKIASLIHTILSAVVSFFHNLTLTDIWNGFCDVLRVIFVSLPLKVYDIMLEFGNLSYKAMGALFGAIGKILWYIGFAMLLLVTYIPKQIWAIIRNMGFSIAAGYNEFRVWVNPKA</sequence>
<reference evidence="5" key="1">
    <citation type="journal article" date="2015" name="PLoS Genet.">
        <title>The dynamic genome and transcriptome of the human fungal pathogen Blastomyces and close relative Emmonsia.</title>
        <authorList>
            <person name="Munoz J.F."/>
            <person name="Gauthier G.M."/>
            <person name="Desjardins C.A."/>
            <person name="Gallo J.E."/>
            <person name="Holder J."/>
            <person name="Sullivan T.D."/>
            <person name="Marty A.J."/>
            <person name="Carmen J.C."/>
            <person name="Chen Z."/>
            <person name="Ding L."/>
            <person name="Gujja S."/>
            <person name="Magrini V."/>
            <person name="Misas E."/>
            <person name="Mitreva M."/>
            <person name="Priest M."/>
            <person name="Saif S."/>
            <person name="Whiston E.A."/>
            <person name="Young S."/>
            <person name="Zeng Q."/>
            <person name="Goldman W.E."/>
            <person name="Mardis E.R."/>
            <person name="Taylor J.W."/>
            <person name="McEwen J.G."/>
            <person name="Clay O.K."/>
            <person name="Klein B.S."/>
            <person name="Cuomo C.A."/>
        </authorList>
    </citation>
    <scope>NUCLEOTIDE SEQUENCE [LARGE SCALE GENOMIC DNA]</scope>
    <source>
        <strain evidence="5">UAMH 3008</strain>
    </source>
</reference>
<dbReference type="EMBL" id="LCZI01000837">
    <property type="protein sequence ID" value="KKZ64236.1"/>
    <property type="molecule type" value="Genomic_DNA"/>
</dbReference>
<dbReference type="VEuPathDB" id="FungiDB:EMCG_01461"/>
<evidence type="ECO:0000256" key="2">
    <source>
        <dbReference type="ARBA" id="ARBA00023043"/>
    </source>
</evidence>
<gene>
    <name evidence="4" type="ORF">EMCG_01461</name>
</gene>